<accession>A0A2U3LYL8</accession>
<sequence length="52" mass="5602">MACLIGSTKTALNFKIVTAKLAHYKFSQLYTQTVKGAITGGDKSLKRLLTGL</sequence>
<dbReference type="AlphaFoldDB" id="A0A2U3LYL8"/>
<proteinExistence type="predicted"/>
<dbReference type="Proteomes" id="UP000238916">
    <property type="component" value="Unassembled WGS sequence"/>
</dbReference>
<organism evidence="1 2">
    <name type="scientific">Candidatus Desulfosporosinus infrequens</name>
    <dbReference type="NCBI Taxonomy" id="2043169"/>
    <lineage>
        <taxon>Bacteria</taxon>
        <taxon>Bacillati</taxon>
        <taxon>Bacillota</taxon>
        <taxon>Clostridia</taxon>
        <taxon>Eubacteriales</taxon>
        <taxon>Desulfitobacteriaceae</taxon>
        <taxon>Desulfosporosinus</taxon>
    </lineage>
</organism>
<evidence type="ECO:0000313" key="2">
    <source>
        <dbReference type="Proteomes" id="UP000238916"/>
    </source>
</evidence>
<dbReference type="EMBL" id="OMOF01000971">
    <property type="protein sequence ID" value="SPF57020.1"/>
    <property type="molecule type" value="Genomic_DNA"/>
</dbReference>
<protein>
    <submittedName>
        <fullName evidence="1">Uncharacterized protein</fullName>
    </submittedName>
</protein>
<evidence type="ECO:0000313" key="1">
    <source>
        <dbReference type="EMBL" id="SPF57020.1"/>
    </source>
</evidence>
<gene>
    <name evidence="1" type="ORF">SBF1_990022</name>
</gene>
<name>A0A2U3LYL8_9FIRM</name>
<reference evidence="2" key="1">
    <citation type="submission" date="2018-02" db="EMBL/GenBank/DDBJ databases">
        <authorList>
            <person name="Hausmann B."/>
        </authorList>
    </citation>
    <scope>NUCLEOTIDE SEQUENCE [LARGE SCALE GENOMIC DNA]</scope>
    <source>
        <strain evidence="2">Peat soil MAG SbF1</strain>
    </source>
</reference>